<reference evidence="1" key="1">
    <citation type="submission" date="2024-03" db="EMBL/GenBank/DDBJ databases">
        <title>Archaeal virus exists in stable equilibrium with its dominant human gut methanogen host.</title>
        <authorList>
            <person name="Baquero D.P."/>
            <person name="Medvedeva S."/>
            <person name="Martin-Gallausiaux C."/>
            <person name="Pende N."/>
            <person name="Sartori-Rupp A."/>
            <person name="Tachon S."/>
            <person name="Pedron T."/>
            <person name="Debarbieux L."/>
            <person name="Borrel G."/>
            <person name="Gribaldo S."/>
            <person name="Krupovic M."/>
        </authorList>
    </citation>
    <scope>NUCLEOTIDE SEQUENCE</scope>
</reference>
<sequence>MVEKLIPNYEFVKNWSEDQLRDFITTPSGLPHRLMSIVREVIPNINRLRLIQCIEHPEFESLDQNERAVTHRLKYEGKHKEAREYHIQYALDFLDKYPQFKPMVKIVE</sequence>
<accession>A0AAU8B9F4</accession>
<dbReference type="SMR" id="A0AAU8B9F4"/>
<name>A0AAU8B9F4_9CAUD</name>
<protein>
    <submittedName>
        <fullName evidence="1">Uncharacterized protein</fullName>
    </submittedName>
</protein>
<evidence type="ECO:0000313" key="1">
    <source>
        <dbReference type="EMBL" id="XCD08686.1"/>
    </source>
</evidence>
<dbReference type="EMBL" id="PP537965">
    <property type="protein sequence ID" value="XCD08686.1"/>
    <property type="molecule type" value="Genomic_DNA"/>
</dbReference>
<organism evidence="1">
    <name type="scientific">Methanobrevibacter smithii tailed virus 1</name>
    <dbReference type="NCBI Taxonomy" id="3148917"/>
    <lineage>
        <taxon>Viruses</taxon>
        <taxon>Duplodnaviria</taxon>
        <taxon>Heunggongvirae</taxon>
        <taxon>Uroviricota</taxon>
        <taxon>Caudoviricetes</taxon>
        <taxon>Methanobavirales</taxon>
        <taxon>Usuviridae</taxon>
        <taxon>Manusuvirus</taxon>
        <taxon>Manusuvirus methanobrevibacteri</taxon>
    </lineage>
</organism>
<proteinExistence type="predicted"/>